<dbReference type="OrthoDB" id="1929328at2"/>
<feature type="transmembrane region" description="Helical" evidence="1">
    <location>
        <begin position="76"/>
        <end position="96"/>
    </location>
</feature>
<dbReference type="RefSeq" id="WP_073539139.1">
    <property type="nucleotide sequence ID" value="NZ_CP018335.1"/>
</dbReference>
<keyword evidence="1" id="KW-0812">Transmembrane</keyword>
<dbReference type="AlphaFoldDB" id="A0A1L5F921"/>
<feature type="transmembrane region" description="Helical" evidence="1">
    <location>
        <begin position="42"/>
        <end position="64"/>
    </location>
</feature>
<protein>
    <submittedName>
        <fullName evidence="2">Uncharacterized protein</fullName>
    </submittedName>
</protein>
<reference evidence="2 3" key="1">
    <citation type="submission" date="2016-12" db="EMBL/GenBank/DDBJ databases">
        <title>Complete genome sequence of Clostridium kluyveri JZZ isolated from the pit mud of a Chinese flavor liquor-making factory.</title>
        <authorList>
            <person name="Wang Y."/>
        </authorList>
    </citation>
    <scope>NUCLEOTIDE SEQUENCE [LARGE SCALE GENOMIC DNA]</scope>
    <source>
        <strain evidence="2 3">JZZ</strain>
    </source>
</reference>
<dbReference type="EMBL" id="CP018335">
    <property type="protein sequence ID" value="APM39518.1"/>
    <property type="molecule type" value="Genomic_DNA"/>
</dbReference>
<gene>
    <name evidence="2" type="ORF">BS101_12585</name>
</gene>
<dbReference type="Proteomes" id="UP000184604">
    <property type="component" value="Chromosome"/>
</dbReference>
<organism evidence="2 3">
    <name type="scientific">Clostridium kluyveri</name>
    <dbReference type="NCBI Taxonomy" id="1534"/>
    <lineage>
        <taxon>Bacteria</taxon>
        <taxon>Bacillati</taxon>
        <taxon>Bacillota</taxon>
        <taxon>Clostridia</taxon>
        <taxon>Eubacteriales</taxon>
        <taxon>Clostridiaceae</taxon>
        <taxon>Clostridium</taxon>
    </lineage>
</organism>
<evidence type="ECO:0000313" key="3">
    <source>
        <dbReference type="Proteomes" id="UP000184604"/>
    </source>
</evidence>
<name>A0A1L5F921_CLOKL</name>
<accession>A0A1L5F921</accession>
<sequence>MRKMDEMELKINQKGIKWSWFFMVLSLVIWGGYNYVKTQEVSLPLTLVTLQFLVYFFVTSIAKLKVGDDSGRKQILIYFGVIFLIIVFGVILYFTVGC</sequence>
<feature type="transmembrane region" description="Helical" evidence="1">
    <location>
        <begin position="20"/>
        <end position="36"/>
    </location>
</feature>
<keyword evidence="1" id="KW-1133">Transmembrane helix</keyword>
<evidence type="ECO:0000313" key="2">
    <source>
        <dbReference type="EMBL" id="APM39518.1"/>
    </source>
</evidence>
<evidence type="ECO:0000256" key="1">
    <source>
        <dbReference type="SAM" id="Phobius"/>
    </source>
</evidence>
<keyword evidence="1" id="KW-0472">Membrane</keyword>
<proteinExistence type="predicted"/>